<proteinExistence type="predicted"/>
<evidence type="ECO:0000256" key="1">
    <source>
        <dbReference type="SAM" id="SignalP"/>
    </source>
</evidence>
<evidence type="ECO:0000313" key="3">
    <source>
        <dbReference type="Proteomes" id="UP000253951"/>
    </source>
</evidence>
<reference evidence="2 3" key="1">
    <citation type="submission" date="2018-07" db="EMBL/GenBank/DDBJ databases">
        <title>Complete genome sequence of Flavobacterium arcticum type strain SM1502T.</title>
        <authorList>
            <person name="Li Y."/>
            <person name="Li D.-D."/>
        </authorList>
    </citation>
    <scope>NUCLEOTIDE SEQUENCE [LARGE SCALE GENOMIC DNA]</scope>
    <source>
        <strain evidence="2 3">SM1502</strain>
    </source>
</reference>
<feature type="chain" id="PRO_5016898341" evidence="1">
    <location>
        <begin position="19"/>
        <end position="127"/>
    </location>
</feature>
<sequence>MKNIFLTLIAILSLVACSSDDDSEVAEMTNANLSYKLVYTTGVLPSYYVVRAGNTITYEDSFEFKEVGYDEDTRTVTVETDLNPVKIESNFYIEGGSEVNIKLISSEGNIIDEQTISEVNYTYNHNF</sequence>
<dbReference type="EMBL" id="CP031188">
    <property type="protein sequence ID" value="AXG73528.1"/>
    <property type="molecule type" value="Genomic_DNA"/>
</dbReference>
<feature type="signal peptide" evidence="1">
    <location>
        <begin position="1"/>
        <end position="18"/>
    </location>
</feature>
<dbReference type="AlphaFoldDB" id="A0A345HAB8"/>
<organism evidence="2 3">
    <name type="scientific">Flavobacterium arcticum</name>
    <dbReference type="NCBI Taxonomy" id="1784713"/>
    <lineage>
        <taxon>Bacteria</taxon>
        <taxon>Pseudomonadati</taxon>
        <taxon>Bacteroidota</taxon>
        <taxon>Flavobacteriia</taxon>
        <taxon>Flavobacteriales</taxon>
        <taxon>Flavobacteriaceae</taxon>
        <taxon>Flavobacterium</taxon>
    </lineage>
</organism>
<keyword evidence="1" id="KW-0732">Signal</keyword>
<dbReference type="KEGG" id="fat:DVK85_04490"/>
<gene>
    <name evidence="2" type="ORF">DVK85_04490</name>
</gene>
<dbReference type="RefSeq" id="WP_114677289.1">
    <property type="nucleotide sequence ID" value="NZ_CP031188.1"/>
</dbReference>
<keyword evidence="3" id="KW-1185">Reference proteome</keyword>
<accession>A0A345HAB8</accession>
<dbReference type="Proteomes" id="UP000253951">
    <property type="component" value="Chromosome"/>
</dbReference>
<name>A0A345HAB8_9FLAO</name>
<evidence type="ECO:0000313" key="2">
    <source>
        <dbReference type="EMBL" id="AXG73528.1"/>
    </source>
</evidence>
<dbReference type="PROSITE" id="PS51257">
    <property type="entry name" value="PROKAR_LIPOPROTEIN"/>
    <property type="match status" value="1"/>
</dbReference>
<dbReference type="OrthoDB" id="9898503at2"/>
<protein>
    <submittedName>
        <fullName evidence="2">Uncharacterized protein</fullName>
    </submittedName>
</protein>